<dbReference type="SMART" id="SM00342">
    <property type="entry name" value="HTH_ARAC"/>
    <property type="match status" value="1"/>
</dbReference>
<keyword evidence="2" id="KW-0238">DNA-binding</keyword>
<dbReference type="GO" id="GO:0003700">
    <property type="term" value="F:DNA-binding transcription factor activity"/>
    <property type="evidence" value="ECO:0007669"/>
    <property type="project" value="InterPro"/>
</dbReference>
<dbReference type="Pfam" id="PF12833">
    <property type="entry name" value="HTH_18"/>
    <property type="match status" value="1"/>
</dbReference>
<dbReference type="AlphaFoldDB" id="A0A4U1GK32"/>
<keyword evidence="3" id="KW-0804">Transcription</keyword>
<dbReference type="EMBL" id="SWDX01000002">
    <property type="protein sequence ID" value="TKC63709.1"/>
    <property type="molecule type" value="Genomic_DNA"/>
</dbReference>
<dbReference type="PROSITE" id="PS01124">
    <property type="entry name" value="HTH_ARAC_FAMILY_2"/>
    <property type="match status" value="1"/>
</dbReference>
<evidence type="ECO:0000313" key="5">
    <source>
        <dbReference type="EMBL" id="TKC63709.1"/>
    </source>
</evidence>
<dbReference type="InterPro" id="IPR018060">
    <property type="entry name" value="HTH_AraC"/>
</dbReference>
<name>A0A4U1GK32_9SPHI</name>
<dbReference type="SUPFAM" id="SSF46689">
    <property type="entry name" value="Homeodomain-like"/>
    <property type="match status" value="2"/>
</dbReference>
<dbReference type="RefSeq" id="WP_136879346.1">
    <property type="nucleotide sequence ID" value="NZ_SWDX01000002.1"/>
</dbReference>
<comment type="caution">
    <text evidence="5">The sequence shown here is derived from an EMBL/GenBank/DDBJ whole genome shotgun (WGS) entry which is preliminary data.</text>
</comment>
<dbReference type="InterPro" id="IPR009057">
    <property type="entry name" value="Homeodomain-like_sf"/>
</dbReference>
<evidence type="ECO:0000256" key="1">
    <source>
        <dbReference type="ARBA" id="ARBA00023015"/>
    </source>
</evidence>
<dbReference type="PANTHER" id="PTHR43280:SF28">
    <property type="entry name" value="HTH-TYPE TRANSCRIPTIONAL ACTIVATOR RHAS"/>
    <property type="match status" value="1"/>
</dbReference>
<dbReference type="PANTHER" id="PTHR43280">
    <property type="entry name" value="ARAC-FAMILY TRANSCRIPTIONAL REGULATOR"/>
    <property type="match status" value="1"/>
</dbReference>
<gene>
    <name evidence="5" type="ORF">FBD94_05010</name>
</gene>
<sequence length="333" mass="38578">MQPLITLQFISALFKTINADPLPYFTTIPLRGAITSLFSLSENRIFVQSLSNYLVHLELFEFSLFKDFTFDTLIHKSSFFMFVMHDGQSVLSDQLGNPVSETMGNSCALSYLRAGKYNWQFSAGDHKMILLTFRDDYYIRKLNEVPQFKPLADVYQSPTVSYLTLPHCTIAKSIFNLIKKQLTKKQSVKNTKSLKADVEISLIIENILSKYQNSLIAKQYDTNSINKQKIAQITRFIHQNYTDEVVDDLVELANKFNMSRSSFIRLIKKEFQMSPNEYILKLKMTKAMVRLTTTSKLVKEIATELGYPDPLYFSRVFKKYHKITPREVDRICP</sequence>
<evidence type="ECO:0000256" key="2">
    <source>
        <dbReference type="ARBA" id="ARBA00023125"/>
    </source>
</evidence>
<dbReference type="InterPro" id="IPR018062">
    <property type="entry name" value="HTH_AraC-typ_CS"/>
</dbReference>
<organism evidence="5 6">
    <name type="scientific">Pedobacter hiemivivus</name>
    <dbReference type="NCBI Taxonomy" id="2530454"/>
    <lineage>
        <taxon>Bacteria</taxon>
        <taxon>Pseudomonadati</taxon>
        <taxon>Bacteroidota</taxon>
        <taxon>Sphingobacteriia</taxon>
        <taxon>Sphingobacteriales</taxon>
        <taxon>Sphingobacteriaceae</taxon>
        <taxon>Pedobacter</taxon>
    </lineage>
</organism>
<dbReference type="Gene3D" id="1.10.10.60">
    <property type="entry name" value="Homeodomain-like"/>
    <property type="match status" value="2"/>
</dbReference>
<accession>A0A4U1GK32</accession>
<protein>
    <submittedName>
        <fullName evidence="5">Helix-turn-helix transcriptional regulator</fullName>
    </submittedName>
</protein>
<evidence type="ECO:0000259" key="4">
    <source>
        <dbReference type="PROSITE" id="PS01124"/>
    </source>
</evidence>
<dbReference type="PROSITE" id="PS00041">
    <property type="entry name" value="HTH_ARAC_FAMILY_1"/>
    <property type="match status" value="1"/>
</dbReference>
<proteinExistence type="predicted"/>
<dbReference type="Proteomes" id="UP000309594">
    <property type="component" value="Unassembled WGS sequence"/>
</dbReference>
<dbReference type="GO" id="GO:0043565">
    <property type="term" value="F:sequence-specific DNA binding"/>
    <property type="evidence" value="ECO:0007669"/>
    <property type="project" value="InterPro"/>
</dbReference>
<evidence type="ECO:0000313" key="6">
    <source>
        <dbReference type="Proteomes" id="UP000309594"/>
    </source>
</evidence>
<keyword evidence="1" id="KW-0805">Transcription regulation</keyword>
<evidence type="ECO:0000256" key="3">
    <source>
        <dbReference type="ARBA" id="ARBA00023163"/>
    </source>
</evidence>
<reference evidence="5 6" key="1">
    <citation type="submission" date="2019-04" db="EMBL/GenBank/DDBJ databases">
        <title>Pedobacter sp. RP-1-16 sp. nov., isolated from Arctic soil.</title>
        <authorList>
            <person name="Dahal R.H."/>
            <person name="Kim D.-U."/>
        </authorList>
    </citation>
    <scope>NUCLEOTIDE SEQUENCE [LARGE SCALE GENOMIC DNA]</scope>
    <source>
        <strain evidence="5 6">RP-1-16</strain>
    </source>
</reference>
<feature type="domain" description="HTH araC/xylS-type" evidence="4">
    <location>
        <begin position="231"/>
        <end position="331"/>
    </location>
</feature>